<dbReference type="GO" id="GO:0006171">
    <property type="term" value="P:cAMP biosynthetic process"/>
    <property type="evidence" value="ECO:0007669"/>
    <property type="project" value="TreeGrafter"/>
</dbReference>
<evidence type="ECO:0000313" key="4">
    <source>
        <dbReference type="Proteomes" id="UP000294887"/>
    </source>
</evidence>
<feature type="transmembrane region" description="Helical" evidence="1">
    <location>
        <begin position="390"/>
        <end position="414"/>
    </location>
</feature>
<dbReference type="OrthoDB" id="9806704at2"/>
<dbReference type="AlphaFoldDB" id="A0A4R1F310"/>
<feature type="domain" description="Guanylate cyclase" evidence="2">
    <location>
        <begin position="456"/>
        <end position="588"/>
    </location>
</feature>
<dbReference type="PANTHER" id="PTHR43081:SF1">
    <property type="entry name" value="ADENYLATE CYCLASE, TERMINAL-DIFFERENTIATION SPECIFIC"/>
    <property type="match status" value="1"/>
</dbReference>
<proteinExistence type="predicted"/>
<dbReference type="CDD" id="cd07302">
    <property type="entry name" value="CHD"/>
    <property type="match status" value="1"/>
</dbReference>
<feature type="transmembrane region" description="Helical" evidence="1">
    <location>
        <begin position="365"/>
        <end position="384"/>
    </location>
</feature>
<dbReference type="PROSITE" id="PS50125">
    <property type="entry name" value="GUANYLATE_CYCLASE_2"/>
    <property type="match status" value="1"/>
</dbReference>
<dbReference type="Pfam" id="PF00211">
    <property type="entry name" value="Guanylate_cyc"/>
    <property type="match status" value="1"/>
</dbReference>
<keyword evidence="1" id="KW-1133">Transmembrane helix</keyword>
<feature type="transmembrane region" description="Helical" evidence="1">
    <location>
        <begin position="338"/>
        <end position="358"/>
    </location>
</feature>
<keyword evidence="4" id="KW-1185">Reference proteome</keyword>
<dbReference type="SUPFAM" id="SSF55073">
    <property type="entry name" value="Nucleotide cyclase"/>
    <property type="match status" value="1"/>
</dbReference>
<comment type="caution">
    <text evidence="3">The sequence shown here is derived from an EMBL/GenBank/DDBJ whole genome shotgun (WGS) entry which is preliminary data.</text>
</comment>
<dbReference type="GO" id="GO:0004016">
    <property type="term" value="F:adenylate cyclase activity"/>
    <property type="evidence" value="ECO:0007669"/>
    <property type="project" value="UniProtKB-ARBA"/>
</dbReference>
<reference evidence="3 4" key="1">
    <citation type="submission" date="2019-03" db="EMBL/GenBank/DDBJ databases">
        <title>Genomic Encyclopedia of Type Strains, Phase IV (KMG-IV): sequencing the most valuable type-strain genomes for metagenomic binning, comparative biology and taxonomic classification.</title>
        <authorList>
            <person name="Goeker M."/>
        </authorList>
    </citation>
    <scope>NUCLEOTIDE SEQUENCE [LARGE SCALE GENOMIC DNA]</scope>
    <source>
        <strain evidence="3 4">DSM 24830</strain>
    </source>
</reference>
<dbReference type="InterPro" id="IPR007890">
    <property type="entry name" value="CHASE2"/>
</dbReference>
<sequence length="709" mass="80043">MSDDPTSIDIQQRLEAIPYDIRLKLSTPIEITELPPIIIIDIDEASIKKDGRWPWERKKIGTLVNKLHENNVAVIAMDVVQSEKEQNPLEKVKIALNQTGEELPDWYLKIENNLNGDSFFADSIKDKEVVLGYPFHRKLVTQSGKLASSAIVSDIENTEKLTAIHMLGYTANLNEFTNNSAGSGFFSIAPDRDGTIRRAPVVAVYNNQIYPSLALETARIYLLEDEIKLHTDFVGSAQTITHLSMGKMVIKTDAQGQILIPYLGKQKHFPYIPASEILHSKKTFPELENAIALVGTSAVGLSDLRPTPVQASFPGVEIQANILHGLLHPENIAYVPDWAAGATVMTLAVLSLFMALFYPLLQPMGLVISGTTLVFVMFGFNYWMWSSHHINLPLIIPLLTVMAVSSIHVIYDLIKENKGRRRIHDMFGQYVPLEHINKLIEFPHAVNTDGEKREMTVLFSDIRDFTALSEPLTTRQLKTFLNQYLTPITEIIFNNQGTIDKYVGDMVMAFWGAPIYHPQHATKAVIAAMEMQQKIKKMQKTFKDMGINNIAAGIGIHTGEMNVGDMGSDYRRAYTVLGDAVNLGSRLEGLTKYYGVGILVSEETKLQCPDIVFRYIDNVRVKGKQDSIKIYEPLKTLNQLTELQKTQLENHEQTFAEYLSGKWEIAHAGFRQLYETSNDPLYRVYLERTETILKEQPTDWDPIHNHTEK</sequence>
<gene>
    <name evidence="3" type="ORF">EV695_0444</name>
</gene>
<dbReference type="Pfam" id="PF05226">
    <property type="entry name" value="CHASE2"/>
    <property type="match status" value="1"/>
</dbReference>
<evidence type="ECO:0000256" key="1">
    <source>
        <dbReference type="SAM" id="Phobius"/>
    </source>
</evidence>
<dbReference type="InterPro" id="IPR001054">
    <property type="entry name" value="A/G_cyclase"/>
</dbReference>
<dbReference type="SMART" id="SM01080">
    <property type="entry name" value="CHASE2"/>
    <property type="match status" value="1"/>
</dbReference>
<dbReference type="Proteomes" id="UP000294887">
    <property type="component" value="Unassembled WGS sequence"/>
</dbReference>
<dbReference type="PANTHER" id="PTHR43081">
    <property type="entry name" value="ADENYLATE CYCLASE, TERMINAL-DIFFERENTIATION SPECIFIC-RELATED"/>
    <property type="match status" value="1"/>
</dbReference>
<evidence type="ECO:0000313" key="3">
    <source>
        <dbReference type="EMBL" id="TCJ88586.1"/>
    </source>
</evidence>
<evidence type="ECO:0000259" key="2">
    <source>
        <dbReference type="PROSITE" id="PS50125"/>
    </source>
</evidence>
<dbReference type="InterPro" id="IPR029787">
    <property type="entry name" value="Nucleotide_cyclase"/>
</dbReference>
<keyword evidence="1" id="KW-0472">Membrane</keyword>
<dbReference type="InterPro" id="IPR050697">
    <property type="entry name" value="Adenylyl/Guanylyl_Cyclase_3/4"/>
</dbReference>
<dbReference type="EMBL" id="SMFQ01000002">
    <property type="protein sequence ID" value="TCJ88586.1"/>
    <property type="molecule type" value="Genomic_DNA"/>
</dbReference>
<keyword evidence="1" id="KW-0812">Transmembrane</keyword>
<dbReference type="GO" id="GO:0035556">
    <property type="term" value="P:intracellular signal transduction"/>
    <property type="evidence" value="ECO:0007669"/>
    <property type="project" value="InterPro"/>
</dbReference>
<dbReference type="Gene3D" id="3.30.70.1230">
    <property type="entry name" value="Nucleotide cyclase"/>
    <property type="match status" value="1"/>
</dbReference>
<protein>
    <submittedName>
        <fullName evidence="3">Adenylate cyclase</fullName>
    </submittedName>
</protein>
<name>A0A4R1F310_9GAMM</name>
<organism evidence="3 4">
    <name type="scientific">Cocleimonas flava</name>
    <dbReference type="NCBI Taxonomy" id="634765"/>
    <lineage>
        <taxon>Bacteria</taxon>
        <taxon>Pseudomonadati</taxon>
        <taxon>Pseudomonadota</taxon>
        <taxon>Gammaproteobacteria</taxon>
        <taxon>Thiotrichales</taxon>
        <taxon>Thiotrichaceae</taxon>
        <taxon>Cocleimonas</taxon>
    </lineage>
</organism>
<accession>A0A4R1F310</accession>
<dbReference type="SMART" id="SM00044">
    <property type="entry name" value="CYCc"/>
    <property type="match status" value="1"/>
</dbReference>